<dbReference type="InterPro" id="IPR008969">
    <property type="entry name" value="CarboxyPept-like_regulatory"/>
</dbReference>
<evidence type="ECO:0000259" key="1">
    <source>
        <dbReference type="Pfam" id="PF07715"/>
    </source>
</evidence>
<dbReference type="PANTHER" id="PTHR40980">
    <property type="entry name" value="PLUG DOMAIN-CONTAINING PROTEIN"/>
    <property type="match status" value="1"/>
</dbReference>
<dbReference type="InterPro" id="IPR037066">
    <property type="entry name" value="Plug_dom_sf"/>
</dbReference>
<sequence>GSITGVVTDKATNDKIPFANVLLIPENNTAFVNGTVSDKDGNFYIDNLTFGNFNVVISFIGYKPDTIKNINIDKQNQQVNIGEIQLSAFTVALDEVVVKDWAKTVTTNLDLVTYRTQDFQTTKGGNAANVLNKLPSVSIDADGVISVRGTPDFMVYLNGKPTHMEPSTMLSQIRATNIESIDIITVPSAKYDAQGKGGIINITTKKTGGKGLSISASGLIGGAPWGNYTHQLSNYNMNDNRFGGGLNFIYSKNKLSLYGGLNFNEKNVNGTRSGFASLLQENGSYYHMVPNGVRPEWSENYTANVAMDYQLNNKSIISASYFYGNSAKGRSALYNYHTFCGDV</sequence>
<dbReference type="Pfam" id="PF13715">
    <property type="entry name" value="CarbopepD_reg_2"/>
    <property type="match status" value="1"/>
</dbReference>
<evidence type="ECO:0000313" key="2">
    <source>
        <dbReference type="EMBL" id="GAF73873.1"/>
    </source>
</evidence>
<dbReference type="EMBL" id="BARS01009382">
    <property type="protein sequence ID" value="GAF73873.1"/>
    <property type="molecule type" value="Genomic_DNA"/>
</dbReference>
<dbReference type="InterPro" id="IPR012910">
    <property type="entry name" value="Plug_dom"/>
</dbReference>
<protein>
    <recommendedName>
        <fullName evidence="1">TonB-dependent receptor plug domain-containing protein</fullName>
    </recommendedName>
</protein>
<dbReference type="Gene3D" id="2.170.130.10">
    <property type="entry name" value="TonB-dependent receptor, plug domain"/>
    <property type="match status" value="1"/>
</dbReference>
<dbReference type="AlphaFoldDB" id="X0RYI1"/>
<dbReference type="Pfam" id="PF07715">
    <property type="entry name" value="Plug"/>
    <property type="match status" value="1"/>
</dbReference>
<reference evidence="2" key="1">
    <citation type="journal article" date="2014" name="Front. Microbiol.">
        <title>High frequency of phylogenetically diverse reductive dehalogenase-homologous genes in deep subseafloor sedimentary metagenomes.</title>
        <authorList>
            <person name="Kawai M."/>
            <person name="Futagami T."/>
            <person name="Toyoda A."/>
            <person name="Takaki Y."/>
            <person name="Nishi S."/>
            <person name="Hori S."/>
            <person name="Arai W."/>
            <person name="Tsubouchi T."/>
            <person name="Morono Y."/>
            <person name="Uchiyama I."/>
            <person name="Ito T."/>
            <person name="Fujiyama A."/>
            <person name="Inagaki F."/>
            <person name="Takami H."/>
        </authorList>
    </citation>
    <scope>NUCLEOTIDE SEQUENCE</scope>
    <source>
        <strain evidence="2">Expedition CK06-06</strain>
    </source>
</reference>
<accession>X0RYI1</accession>
<name>X0RYI1_9ZZZZ</name>
<dbReference type="PANTHER" id="PTHR40980:SF4">
    <property type="entry name" value="TONB-DEPENDENT RECEPTOR-LIKE BETA-BARREL DOMAIN-CONTAINING PROTEIN"/>
    <property type="match status" value="1"/>
</dbReference>
<feature type="domain" description="TonB-dependent receptor plug" evidence="1">
    <location>
        <begin position="114"/>
        <end position="199"/>
    </location>
</feature>
<comment type="caution">
    <text evidence="2">The sequence shown here is derived from an EMBL/GenBank/DDBJ whole genome shotgun (WGS) entry which is preliminary data.</text>
</comment>
<dbReference type="SUPFAM" id="SSF49464">
    <property type="entry name" value="Carboxypeptidase regulatory domain-like"/>
    <property type="match status" value="1"/>
</dbReference>
<feature type="non-terminal residue" evidence="2">
    <location>
        <position position="343"/>
    </location>
</feature>
<feature type="non-terminal residue" evidence="2">
    <location>
        <position position="1"/>
    </location>
</feature>
<organism evidence="2">
    <name type="scientific">marine sediment metagenome</name>
    <dbReference type="NCBI Taxonomy" id="412755"/>
    <lineage>
        <taxon>unclassified sequences</taxon>
        <taxon>metagenomes</taxon>
        <taxon>ecological metagenomes</taxon>
    </lineage>
</organism>
<dbReference type="SUPFAM" id="SSF56935">
    <property type="entry name" value="Porins"/>
    <property type="match status" value="1"/>
</dbReference>
<gene>
    <name evidence="2" type="ORF">S01H1_17655</name>
</gene>
<proteinExistence type="predicted"/>
<dbReference type="Gene3D" id="2.60.40.1120">
    <property type="entry name" value="Carboxypeptidase-like, regulatory domain"/>
    <property type="match status" value="1"/>
</dbReference>